<feature type="compositionally biased region" description="Basic and acidic residues" evidence="1">
    <location>
        <begin position="122"/>
        <end position="131"/>
    </location>
</feature>
<evidence type="ECO:0000313" key="5">
    <source>
        <dbReference type="Proteomes" id="UP000024329"/>
    </source>
</evidence>
<dbReference type="STRING" id="158500.BES08_02840"/>
<name>A0A031K6F6_9SPHN</name>
<keyword evidence="2" id="KW-1133">Transmembrane helix</keyword>
<dbReference type="RefSeq" id="WP_036522814.1">
    <property type="nucleotide sequence ID" value="NZ_JFYZ01000001.1"/>
</dbReference>
<keyword evidence="2" id="KW-0812">Transmembrane</keyword>
<protein>
    <submittedName>
        <fullName evidence="4">TadE-like protein</fullName>
    </submittedName>
</protein>
<organism evidence="4 5">
    <name type="scientific">Novosphingobium resinovorum</name>
    <dbReference type="NCBI Taxonomy" id="158500"/>
    <lineage>
        <taxon>Bacteria</taxon>
        <taxon>Pseudomonadati</taxon>
        <taxon>Pseudomonadota</taxon>
        <taxon>Alphaproteobacteria</taxon>
        <taxon>Sphingomonadales</taxon>
        <taxon>Sphingomonadaceae</taxon>
        <taxon>Novosphingobium</taxon>
    </lineage>
</organism>
<reference evidence="4 5" key="1">
    <citation type="submission" date="2014-03" db="EMBL/GenBank/DDBJ databases">
        <title>Whole genome sequence of Novosphingobium resinovorum KF1.</title>
        <authorList>
            <person name="Gan H.M."/>
            <person name="Gan H.Y."/>
            <person name="Chew T.H."/>
            <person name="Savka M.A."/>
        </authorList>
    </citation>
    <scope>NUCLEOTIDE SEQUENCE [LARGE SCALE GENOMIC DNA]</scope>
    <source>
        <strain evidence="4 5">KF1</strain>
    </source>
</reference>
<feature type="domain" description="TadE-like" evidence="3">
    <location>
        <begin position="15"/>
        <end position="57"/>
    </location>
</feature>
<feature type="region of interest" description="Disordered" evidence="1">
    <location>
        <begin position="114"/>
        <end position="136"/>
    </location>
</feature>
<dbReference type="EMBL" id="JFYZ01000001">
    <property type="protein sequence ID" value="EZP84794.1"/>
    <property type="molecule type" value="Genomic_DNA"/>
</dbReference>
<dbReference type="Pfam" id="PF07811">
    <property type="entry name" value="TadE"/>
    <property type="match status" value="1"/>
</dbReference>
<dbReference type="InterPro" id="IPR012495">
    <property type="entry name" value="TadE-like_dom"/>
</dbReference>
<evidence type="ECO:0000259" key="3">
    <source>
        <dbReference type="Pfam" id="PF07811"/>
    </source>
</evidence>
<gene>
    <name evidence="4" type="ORF">BV97_00556</name>
</gene>
<evidence type="ECO:0000256" key="2">
    <source>
        <dbReference type="SAM" id="Phobius"/>
    </source>
</evidence>
<keyword evidence="2" id="KW-0472">Membrane</keyword>
<dbReference type="AlphaFoldDB" id="A0A031K6F6"/>
<evidence type="ECO:0000256" key="1">
    <source>
        <dbReference type="SAM" id="MobiDB-lite"/>
    </source>
</evidence>
<feature type="transmembrane region" description="Helical" evidence="2">
    <location>
        <begin position="17"/>
        <end position="36"/>
    </location>
</feature>
<comment type="caution">
    <text evidence="4">The sequence shown here is derived from an EMBL/GenBank/DDBJ whole genome shotgun (WGS) entry which is preliminary data.</text>
</comment>
<dbReference type="PATRIC" id="fig|158500.4.peg.573"/>
<dbReference type="Proteomes" id="UP000024329">
    <property type="component" value="Unassembled WGS sequence"/>
</dbReference>
<proteinExistence type="predicted"/>
<evidence type="ECO:0000313" key="4">
    <source>
        <dbReference type="EMBL" id="EZP84794.1"/>
    </source>
</evidence>
<dbReference type="eggNOG" id="COG4961">
    <property type="taxonomic scope" value="Bacteria"/>
</dbReference>
<sequence length="196" mass="21239">MTAALVRRLQAGERGSAVIEFAVAAPVLLLLLIGIYDMAHRAYLTAILHGAVEEASRQDGLEIADNTKADAYVTAMVQRVAPGATVAFKRSSYYDFADIKRAEAWNDKNTNGKCDNGETYTDENRNGRWDADVGNSDNGGGNDVVLYTATVTYTPVFIVPFMPNSTSQRTLTASTVRKNQPYELQAKYGSDAGSCP</sequence>
<accession>A0A031K6F6</accession>